<organism evidence="1">
    <name type="scientific">Picea sitchensis</name>
    <name type="common">Sitka spruce</name>
    <name type="synonym">Pinus sitchensis</name>
    <dbReference type="NCBI Taxonomy" id="3332"/>
    <lineage>
        <taxon>Eukaryota</taxon>
        <taxon>Viridiplantae</taxon>
        <taxon>Streptophyta</taxon>
        <taxon>Embryophyta</taxon>
        <taxon>Tracheophyta</taxon>
        <taxon>Spermatophyta</taxon>
        <taxon>Pinopsida</taxon>
        <taxon>Pinidae</taxon>
        <taxon>Conifers I</taxon>
        <taxon>Pinales</taxon>
        <taxon>Pinaceae</taxon>
        <taxon>Picea</taxon>
    </lineage>
</organism>
<dbReference type="AlphaFoldDB" id="A9NR00"/>
<proteinExistence type="evidence at transcript level"/>
<accession>A9NR00</accession>
<dbReference type="EMBL" id="EF083726">
    <property type="protein sequence ID" value="ABK23061.1"/>
    <property type="molecule type" value="mRNA"/>
</dbReference>
<sequence>MHRLQMPHPLPRLSYFQVALLIWGTEMATYLQVLHPISNSRLSSIRRTLFSGTREVSLLERYIYHEEWRSQVEESPIQ</sequence>
<name>A9NR00_PICSI</name>
<reference evidence="1" key="1">
    <citation type="journal article" date="2008" name="BMC Genomics">
        <title>A conifer genomics resource of 200,000 spruce (Picea spp.) ESTs and 6,464 high-quality, sequence-finished full-length cDNAs for Sitka spruce (Picea sitchensis).</title>
        <authorList>
            <person name="Ralph S.G."/>
            <person name="Chun H.J."/>
            <person name="Kolosova N."/>
            <person name="Cooper D."/>
            <person name="Oddy C."/>
            <person name="Ritland C.E."/>
            <person name="Kirkpatrick R."/>
            <person name="Moore R."/>
            <person name="Barber S."/>
            <person name="Holt R.A."/>
            <person name="Jones S.J."/>
            <person name="Marra M.A."/>
            <person name="Douglas C.J."/>
            <person name="Ritland K."/>
            <person name="Bohlmann J."/>
        </authorList>
    </citation>
    <scope>NUCLEOTIDE SEQUENCE</scope>
    <source>
        <tissue evidence="1">Bark</tissue>
    </source>
</reference>
<protein>
    <submittedName>
        <fullName evidence="1">Uncharacterized protein</fullName>
    </submittedName>
</protein>
<evidence type="ECO:0000313" key="1">
    <source>
        <dbReference type="EMBL" id="ABK23061.1"/>
    </source>
</evidence>